<evidence type="ECO:0000313" key="2">
    <source>
        <dbReference type="EMBL" id="MBB5075097.1"/>
    </source>
</evidence>
<dbReference type="GO" id="GO:0016787">
    <property type="term" value="F:hydrolase activity"/>
    <property type="evidence" value="ECO:0007669"/>
    <property type="project" value="UniProtKB-KW"/>
</dbReference>
<evidence type="ECO:0000256" key="1">
    <source>
        <dbReference type="ARBA" id="ARBA00022801"/>
    </source>
</evidence>
<reference evidence="2 3" key="1">
    <citation type="submission" date="2020-08" db="EMBL/GenBank/DDBJ databases">
        <title>Genomic Encyclopedia of Type Strains, Phase IV (KMG-IV): sequencing the most valuable type-strain genomes for metagenomic binning, comparative biology and taxonomic classification.</title>
        <authorList>
            <person name="Goeker M."/>
        </authorList>
    </citation>
    <scope>NUCLEOTIDE SEQUENCE [LARGE SCALE GENOMIC DNA]</scope>
    <source>
        <strain evidence="2 3">DSM 45385</strain>
    </source>
</reference>
<dbReference type="Pfam" id="PF04203">
    <property type="entry name" value="Sortase"/>
    <property type="match status" value="1"/>
</dbReference>
<sequence length="159" mass="16835">MSRAEPTRVLIPRLHVSAPLVVLGVGGDGALAVPPLEHGNVAGWYGGGVTPGERGSAVIAGHLDTRRGPAVFARLAELRAGDVVGVVRADANVAVFVVERLSRAPKDRFPAEEVYGPADAGWLRLVTCGGSFDRVRRTYSDNVIVHARFRAAYASADLR</sequence>
<dbReference type="SUPFAM" id="SSF63817">
    <property type="entry name" value="Sortase"/>
    <property type="match status" value="1"/>
</dbReference>
<dbReference type="Gene3D" id="2.40.260.10">
    <property type="entry name" value="Sortase"/>
    <property type="match status" value="1"/>
</dbReference>
<proteinExistence type="predicted"/>
<comment type="caution">
    <text evidence="2">The sequence shown here is derived from an EMBL/GenBank/DDBJ whole genome shotgun (WGS) entry which is preliminary data.</text>
</comment>
<dbReference type="CDD" id="cd05829">
    <property type="entry name" value="Sortase_F"/>
    <property type="match status" value="1"/>
</dbReference>
<gene>
    <name evidence="2" type="ORF">HNR40_000543</name>
</gene>
<dbReference type="InterPro" id="IPR042001">
    <property type="entry name" value="Sortase_F"/>
</dbReference>
<dbReference type="EMBL" id="JACHIN010000001">
    <property type="protein sequence ID" value="MBB5075097.1"/>
    <property type="molecule type" value="Genomic_DNA"/>
</dbReference>
<dbReference type="InterPro" id="IPR023365">
    <property type="entry name" value="Sortase_dom-sf"/>
</dbReference>
<dbReference type="RefSeq" id="WP_246508310.1">
    <property type="nucleotide sequence ID" value="NZ_JACHIN010000001.1"/>
</dbReference>
<protein>
    <submittedName>
        <fullName evidence="2">Sortase (Surface protein transpeptidase)</fullName>
    </submittedName>
</protein>
<dbReference type="NCBIfam" id="NF033748">
    <property type="entry name" value="class_F_sortase"/>
    <property type="match status" value="1"/>
</dbReference>
<name>A0A7W7ZWH5_9ACTN</name>
<keyword evidence="3" id="KW-1185">Reference proteome</keyword>
<organism evidence="2 3">
    <name type="scientific">Nonomuraea endophytica</name>
    <dbReference type="NCBI Taxonomy" id="714136"/>
    <lineage>
        <taxon>Bacteria</taxon>
        <taxon>Bacillati</taxon>
        <taxon>Actinomycetota</taxon>
        <taxon>Actinomycetes</taxon>
        <taxon>Streptosporangiales</taxon>
        <taxon>Streptosporangiaceae</taxon>
        <taxon>Nonomuraea</taxon>
    </lineage>
</organism>
<accession>A0A7W7ZWH5</accession>
<dbReference type="Proteomes" id="UP000568380">
    <property type="component" value="Unassembled WGS sequence"/>
</dbReference>
<dbReference type="InterPro" id="IPR005754">
    <property type="entry name" value="Sortase"/>
</dbReference>
<keyword evidence="1" id="KW-0378">Hydrolase</keyword>
<dbReference type="AlphaFoldDB" id="A0A7W7ZWH5"/>
<evidence type="ECO:0000313" key="3">
    <source>
        <dbReference type="Proteomes" id="UP000568380"/>
    </source>
</evidence>